<feature type="transmembrane region" description="Helical" evidence="19">
    <location>
        <begin position="1163"/>
        <end position="1187"/>
    </location>
</feature>
<keyword evidence="6" id="KW-0963">Cytoplasm</keyword>
<dbReference type="Gene3D" id="3.40.50.450">
    <property type="match status" value="2"/>
</dbReference>
<dbReference type="UniPathway" id="UPA00109">
    <property type="reaction ID" value="UER00182"/>
</dbReference>
<evidence type="ECO:0000256" key="17">
    <source>
        <dbReference type="ARBA" id="ARBA00023152"/>
    </source>
</evidence>
<dbReference type="GO" id="GO:0140359">
    <property type="term" value="F:ABC-type transporter activity"/>
    <property type="evidence" value="ECO:0007669"/>
    <property type="project" value="InterPro"/>
</dbReference>
<dbReference type="GO" id="GO:0005524">
    <property type="term" value="F:ATP binding"/>
    <property type="evidence" value="ECO:0007669"/>
    <property type="project" value="UniProtKB-KW"/>
</dbReference>
<evidence type="ECO:0000256" key="12">
    <source>
        <dbReference type="ARBA" id="ARBA00022777"/>
    </source>
</evidence>
<dbReference type="FunFam" id="3.40.50.450:FF:000043">
    <property type="entry name" value="ATP-dependent 6-phosphofructokinase, platelet type"/>
    <property type="match status" value="1"/>
</dbReference>
<evidence type="ECO:0000256" key="6">
    <source>
        <dbReference type="ARBA" id="ARBA00022490"/>
    </source>
</evidence>
<comment type="subcellular location">
    <subcellularLocation>
        <location evidence="3">Cytoplasm</location>
    </subcellularLocation>
    <subcellularLocation>
        <location evidence="2">Membrane</location>
        <topology evidence="2">Multi-pass membrane protein</topology>
    </subcellularLocation>
</comment>
<dbReference type="Gene3D" id="3.40.50.300">
    <property type="entry name" value="P-loop containing nucleotide triphosphate hydrolases"/>
    <property type="match status" value="2"/>
</dbReference>
<dbReference type="FunFam" id="3.40.50.460:FF:000008">
    <property type="entry name" value="ATP-dependent 6-phosphofructokinase"/>
    <property type="match status" value="1"/>
</dbReference>
<evidence type="ECO:0000313" key="21">
    <source>
        <dbReference type="EMBL" id="CAG9536980.1"/>
    </source>
</evidence>
<keyword evidence="17" id="KW-0324">Glycolysis</keyword>
<evidence type="ECO:0000256" key="2">
    <source>
        <dbReference type="ARBA" id="ARBA00004141"/>
    </source>
</evidence>
<feature type="transmembrane region" description="Helical" evidence="19">
    <location>
        <begin position="405"/>
        <end position="429"/>
    </location>
</feature>
<evidence type="ECO:0000256" key="10">
    <source>
        <dbReference type="ARBA" id="ARBA00022723"/>
    </source>
</evidence>
<dbReference type="PROSITE" id="PS50893">
    <property type="entry name" value="ABC_TRANSPORTER_2"/>
    <property type="match status" value="1"/>
</dbReference>
<dbReference type="InterPro" id="IPR015912">
    <property type="entry name" value="Phosphofructokinase_CS"/>
</dbReference>
<dbReference type="InterPro" id="IPR022953">
    <property type="entry name" value="ATP_PFK"/>
</dbReference>
<dbReference type="InterPro" id="IPR009161">
    <property type="entry name" value="6-Pfructokinase_euk"/>
</dbReference>
<organism evidence="21 22">
    <name type="scientific">Cercopithifilaria johnstoni</name>
    <dbReference type="NCBI Taxonomy" id="2874296"/>
    <lineage>
        <taxon>Eukaryota</taxon>
        <taxon>Metazoa</taxon>
        <taxon>Ecdysozoa</taxon>
        <taxon>Nematoda</taxon>
        <taxon>Chromadorea</taxon>
        <taxon>Rhabditida</taxon>
        <taxon>Spirurina</taxon>
        <taxon>Spiruromorpha</taxon>
        <taxon>Filarioidea</taxon>
        <taxon>Onchocercidae</taxon>
        <taxon>Cercopithifilaria</taxon>
    </lineage>
</organism>
<evidence type="ECO:0000256" key="11">
    <source>
        <dbReference type="ARBA" id="ARBA00022741"/>
    </source>
</evidence>
<dbReference type="PANTHER" id="PTHR13697:SF4">
    <property type="entry name" value="ATP-DEPENDENT 6-PHOSPHOFRUCTOKINASE"/>
    <property type="match status" value="1"/>
</dbReference>
<evidence type="ECO:0000256" key="14">
    <source>
        <dbReference type="ARBA" id="ARBA00022842"/>
    </source>
</evidence>
<dbReference type="GO" id="GO:0042802">
    <property type="term" value="F:identical protein binding"/>
    <property type="evidence" value="ECO:0007669"/>
    <property type="project" value="TreeGrafter"/>
</dbReference>
<protein>
    <recommendedName>
        <fullName evidence="5">6-phosphofructokinase</fullName>
        <ecNumber evidence="5">2.7.1.11</ecNumber>
    </recommendedName>
</protein>
<dbReference type="GO" id="GO:0016887">
    <property type="term" value="F:ATP hydrolysis activity"/>
    <property type="evidence" value="ECO:0007669"/>
    <property type="project" value="InterPro"/>
</dbReference>
<dbReference type="InterPro" id="IPR017871">
    <property type="entry name" value="ABC_transporter-like_CS"/>
</dbReference>
<keyword evidence="8" id="KW-0808">Transferase</keyword>
<evidence type="ECO:0000256" key="19">
    <source>
        <dbReference type="SAM" id="Phobius"/>
    </source>
</evidence>
<dbReference type="Pfam" id="PF12698">
    <property type="entry name" value="ABC2_membrane_3"/>
    <property type="match status" value="2"/>
</dbReference>
<dbReference type="EC" id="2.7.1.11" evidence="5"/>
<dbReference type="InterPro" id="IPR013525">
    <property type="entry name" value="ABC2_TM"/>
</dbReference>
<dbReference type="FunFam" id="3.40.50.300:FF:000933">
    <property type="entry name" value="ABC transporter A family member 7"/>
    <property type="match status" value="1"/>
</dbReference>
<dbReference type="GO" id="GO:0003872">
    <property type="term" value="F:6-phosphofructokinase activity"/>
    <property type="evidence" value="ECO:0007669"/>
    <property type="project" value="UniProtKB-EC"/>
</dbReference>
<evidence type="ECO:0000256" key="18">
    <source>
        <dbReference type="ARBA" id="ARBA00048070"/>
    </source>
</evidence>
<dbReference type="EMBL" id="CAKAEH010001504">
    <property type="protein sequence ID" value="CAG9536980.1"/>
    <property type="molecule type" value="Genomic_DNA"/>
</dbReference>
<dbReference type="InterPro" id="IPR035966">
    <property type="entry name" value="PKF_sf"/>
</dbReference>
<evidence type="ECO:0000256" key="1">
    <source>
        <dbReference type="ARBA" id="ARBA00001946"/>
    </source>
</evidence>
<feature type="transmembrane region" description="Helical" evidence="19">
    <location>
        <begin position="326"/>
        <end position="350"/>
    </location>
</feature>
<feature type="transmembrane region" description="Helical" evidence="19">
    <location>
        <begin position="1245"/>
        <end position="1267"/>
    </location>
</feature>
<dbReference type="OrthoDB" id="10255969at2759"/>
<dbReference type="PANTHER" id="PTHR13697">
    <property type="entry name" value="PHOSPHOFRUCTOKINASE"/>
    <property type="match status" value="1"/>
</dbReference>
<keyword evidence="7" id="KW-0021">Allosteric enzyme</keyword>
<comment type="caution">
    <text evidence="21">The sequence shown here is derived from an EMBL/GenBank/DDBJ whole genome shotgun (WGS) entry which is preliminary data.</text>
</comment>
<dbReference type="Gene3D" id="3.40.50.460">
    <property type="entry name" value="Phosphofructokinase domain"/>
    <property type="match status" value="2"/>
</dbReference>
<evidence type="ECO:0000256" key="8">
    <source>
        <dbReference type="ARBA" id="ARBA00022679"/>
    </source>
</evidence>
<feature type="transmembrane region" description="Helical" evidence="19">
    <location>
        <begin position="512"/>
        <end position="533"/>
    </location>
</feature>
<keyword evidence="10" id="KW-0479">Metal-binding</keyword>
<dbReference type="PROSITE" id="PS00211">
    <property type="entry name" value="ABC_TRANSPORTER_1"/>
    <property type="match status" value="1"/>
</dbReference>
<dbReference type="CDD" id="cd03263">
    <property type="entry name" value="ABC_subfamily_A"/>
    <property type="match status" value="1"/>
</dbReference>
<dbReference type="InterPro" id="IPR027417">
    <property type="entry name" value="P-loop_NTPase"/>
</dbReference>
<dbReference type="InterPro" id="IPR003439">
    <property type="entry name" value="ABC_transporter-like_ATP-bd"/>
</dbReference>
<dbReference type="GO" id="GO:0061621">
    <property type="term" value="P:canonical glycolysis"/>
    <property type="evidence" value="ECO:0007669"/>
    <property type="project" value="TreeGrafter"/>
</dbReference>
<evidence type="ECO:0000256" key="9">
    <source>
        <dbReference type="ARBA" id="ARBA00022692"/>
    </source>
</evidence>
<dbReference type="GO" id="GO:0048029">
    <property type="term" value="F:monosaccharide binding"/>
    <property type="evidence" value="ECO:0007669"/>
    <property type="project" value="TreeGrafter"/>
</dbReference>
<keyword evidence="12" id="KW-0418">Kinase</keyword>
<keyword evidence="14" id="KW-0460">Magnesium</keyword>
<dbReference type="InterPro" id="IPR000023">
    <property type="entry name" value="Phosphofructokinase_dom"/>
</dbReference>
<dbReference type="SUPFAM" id="SSF52540">
    <property type="entry name" value="P-loop containing nucleoside triphosphate hydrolases"/>
    <property type="match status" value="2"/>
</dbReference>
<evidence type="ECO:0000259" key="20">
    <source>
        <dbReference type="PROSITE" id="PS50893"/>
    </source>
</evidence>
<evidence type="ECO:0000256" key="16">
    <source>
        <dbReference type="ARBA" id="ARBA00023136"/>
    </source>
</evidence>
<reference evidence="21" key="1">
    <citation type="submission" date="2021-09" db="EMBL/GenBank/DDBJ databases">
        <authorList>
            <consortium name="Pathogen Informatics"/>
        </authorList>
    </citation>
    <scope>NUCLEOTIDE SEQUENCE</scope>
</reference>
<dbReference type="GO" id="GO:0046872">
    <property type="term" value="F:metal ion binding"/>
    <property type="evidence" value="ECO:0007669"/>
    <property type="project" value="UniProtKB-KW"/>
</dbReference>
<evidence type="ECO:0000256" key="3">
    <source>
        <dbReference type="ARBA" id="ARBA00004496"/>
    </source>
</evidence>
<evidence type="ECO:0000256" key="15">
    <source>
        <dbReference type="ARBA" id="ARBA00022989"/>
    </source>
</evidence>
<dbReference type="GO" id="GO:0070095">
    <property type="term" value="F:fructose-6-phosphate binding"/>
    <property type="evidence" value="ECO:0007669"/>
    <property type="project" value="TreeGrafter"/>
</dbReference>
<feature type="transmembrane region" description="Helical" evidence="19">
    <location>
        <begin position="20"/>
        <end position="43"/>
    </location>
</feature>
<evidence type="ECO:0000313" key="22">
    <source>
        <dbReference type="Proteomes" id="UP000746747"/>
    </source>
</evidence>
<name>A0A8J2Q895_9BILA</name>
<dbReference type="Pfam" id="PF00365">
    <property type="entry name" value="PFK"/>
    <property type="match status" value="2"/>
</dbReference>
<keyword evidence="9 19" id="KW-0812">Transmembrane</keyword>
<dbReference type="Proteomes" id="UP000746747">
    <property type="component" value="Unassembled WGS sequence"/>
</dbReference>
<feature type="domain" description="ABC transporter" evidence="20">
    <location>
        <begin position="595"/>
        <end position="837"/>
    </location>
</feature>
<comment type="pathway">
    <text evidence="4">Carbohydrate degradation; glycolysis; D-glyceraldehyde 3-phosphate and glycerone phosphate from D-glucose: step 3/4.</text>
</comment>
<dbReference type="FunFam" id="3.40.50.450:FF:000064">
    <property type="entry name" value="Phosphofructokinase, platelet b"/>
    <property type="match status" value="1"/>
</dbReference>
<keyword evidence="13" id="KW-0067">ATP-binding</keyword>
<evidence type="ECO:0000256" key="7">
    <source>
        <dbReference type="ARBA" id="ARBA00022533"/>
    </source>
</evidence>
<evidence type="ECO:0000256" key="5">
    <source>
        <dbReference type="ARBA" id="ARBA00012055"/>
    </source>
</evidence>
<feature type="transmembrane region" description="Helical" evidence="19">
    <location>
        <begin position="1208"/>
        <end position="1233"/>
    </location>
</feature>
<sequence length="2369" mass="267707">MSQLKLLLWKNLLQQIRSPIFTALEFIVPLLLIGTAFGLMITLRHKYELSYPRTTYKPWIIQGSIIDLIMPPDLSKIFVDTIVDTRYIISGEKFTNDCTFLNVTRQSNNSNIIANIDLEIVYTPTNPAIDEIMKIIQERYTTSDIFDNLKNDILFERITDFIKNFDENTTTSKIFKLSSTTKLTPKENENELVKYIVSSMSKQRCSNPIIGGIVFDEQFANSVNATDTISYSIRLTNTKRRYYPILSTLLPWNTAIKFAIPIHIGPLHRFNPSGGNPGYWQEGFLTLQKAIDVAIQQYLLNTTTSDPVLMLQRFPYPPYKNIIIELGIYFLTTVIAFSFLINVVYITRTIVTEKETQMKSYMKVMGLSQWILWLSYLISNIIKLLVNVIILSALYYVITPKSNPTIAFVLFILYSFNVIYVAFTVSAFLHSGAAAMQVMPFVWVVLYGWHLLFNVKDLISPFSPSIRLLNSLNPNIALTYALGFMCRYETLGTGVSWSQLFVNATPDEHLTIGHFFMMLIIDAIILAIITWYVEAVSPGFDAVPQKPYFFLQRSYWCGRNVIQNFTKHIPTDFNDSLNINPSFIEAAPKNLHPTVEIVDLCKIYQKSFLHKLLYCNFNEKETKAVDHLYAKIYSGQITVLLGQNAAGKSTTFSILTGVRQPTSGTAYIEGYDIRKDLPEIRTRIGFCPQYNIIFDCLTVMEHLEFFCKLKGRDWQVEEANGLLHRLKIDHKADVYGRYLSGGQKRKLSLAIALIGYSEVVLLDEPTSGMDPDARNETWSLLQDEKKSRTILLTTHYMDEADILGDRIIIIAYGRLQCIGSGLFLKKKYGGQYRLTVLYNKNKEANDHAATILKTLALLRQFIRDVAIHSSNGFEVTFLLPADQRQNLPSLFQQLEENTDLLGISTFGVSVTTMEEVFWRVCQDATEKLLSVTDNDIPESRIHHFDVSELRYENRLQGYSYYLQHFRAMFHKRLAYFFRKRIFFFLELLFPVISMLLIMEAYMMIPVPKEQPRLLIDLQPYCSNGINANINVKNTAAKYFQGNLSEVIQQAASINNMYKCPFQLTATDDIINELIESLDKEKDRSFGLHNPIAYNYFSNFLFDDWFIAMFNNYALHSPSLAVNLADTAIINRNIQRNISIQVSNHPLPPAATDTLKSQDVINQAALTIGFAAIMSMSALVASFVNFIIYERTTKSKHMQIICGLRHWTYWLTAFLWDFTVFLIPATLCISVFFIADLKEFTTDSTITITIYLIMLLYAFAELPFVYFCSLLFKSPANGNATICVYNFITGMIGAVAVSIVEKASGSDTANTLSIIFSLLFPTYNLSLCFSKTYTNEHTRKACGIVNCSIEEVRKMAKECCGNSDERLYIDNMLTSTGKMGILLMIIFLFLHSIFFWLPIAAYEINFIGIIKRWLQKNIKTNDKITCVENYPICDEDMNVMMEREKVNKMTNSDALVIARNLEKCYGKLNAVNKINFHVEKGECFGLLGVNGAGKTTAFQMLTGEIKNCAGDAYIHGFNIQTQWRKAYDHIGYCPQFDAIIDEMTGQETLQMFARLRGVRECDVMRIIDSMIHAIALDKYRNNMIKTYRLFLKVIGELPVLPSDVTSDIEFQIKAVNGHEGSVMKKGKYKGQIMGLFTSGGDAPGMNSAVRAIVRVGLYLGARVFCIHEGYQGMVDGGKFIKEATWETVSDIIQKGGTVIGSARCKDFRERAGRLKAAENLIRHGITSLVCIGGDGSLTGANTFRNEWSGLVKELLNAKVITKEDAEKCKSIQIVGIVGSIDNDFCGTDMTIGTDTALHRITEAVDSVRSTAHSHQRCFVIEVMGRHCGYLALAASLALDADFCFIPEWPPPGRWENTLCKKLKQMREDGNRVNIVIVAEGAIDQNGKAISSNVIRDVIKKNMKYDTRVTILGHIQRGGSPSAFDRLLGCRMGAEATIALMEMNDESEPCVVSIDGNQMVRIPLMKCVERTKAVKTAMDAKDWAMALKLRGRSFRRNVEMYRTLSKIYKHEPISEGFNIAIMNVGSPCAGCNAAVMSCVRTAILQGCIPYCIYNSNEGLASGQFQKMEWNDVTLWSAEGGSFLGSQPALPNDDTLPLMAKNLLRFNIHSLIIIGGFNAYHTCLIFAQNRKNFPPFRIPMCVIPSTINNNVPGTGFTLGADTSLNEICKMIDKIKQSATGSKRRVFIIETMGNYCGYLATLSAMASGADAAYIYEEIFNVHELINDIHVIAEKMKTGAQRYLIVRNEKASDNYTSEFIRQLFTEEGKGIFTTRTNILGHTQQGGNPSPFDRLFAAKMGARAVVHLLGQMKEFRKTNLCHPGTATLQGLIGKYVCLTPVEELMEDADFAHRLPMEQWWMKLRPLLRILAKHDF</sequence>
<keyword evidence="22" id="KW-1185">Reference proteome</keyword>
<comment type="catalytic activity">
    <reaction evidence="18">
        <text>beta-D-fructose 6-phosphate + ATP = beta-D-fructose 1,6-bisphosphate + ADP + H(+)</text>
        <dbReference type="Rhea" id="RHEA:16109"/>
        <dbReference type="ChEBI" id="CHEBI:15378"/>
        <dbReference type="ChEBI" id="CHEBI:30616"/>
        <dbReference type="ChEBI" id="CHEBI:32966"/>
        <dbReference type="ChEBI" id="CHEBI:57634"/>
        <dbReference type="ChEBI" id="CHEBI:456216"/>
        <dbReference type="EC" id="2.7.1.11"/>
    </reaction>
</comment>
<dbReference type="InterPro" id="IPR003593">
    <property type="entry name" value="AAA+_ATPase"/>
</dbReference>
<dbReference type="GO" id="GO:0030388">
    <property type="term" value="P:fructose 1,6-bisphosphate metabolic process"/>
    <property type="evidence" value="ECO:0007669"/>
    <property type="project" value="TreeGrafter"/>
</dbReference>
<feature type="transmembrane region" description="Helical" evidence="19">
    <location>
        <begin position="370"/>
        <end position="398"/>
    </location>
</feature>
<dbReference type="FunFam" id="3.40.50.460:FF:000007">
    <property type="entry name" value="ATP-dependent 6-phosphofructokinase"/>
    <property type="match status" value="1"/>
</dbReference>
<feature type="transmembrane region" description="Helical" evidence="19">
    <location>
        <begin position="1279"/>
        <end position="1299"/>
    </location>
</feature>
<dbReference type="Pfam" id="PF00005">
    <property type="entry name" value="ABC_tran"/>
    <property type="match status" value="2"/>
</dbReference>
<dbReference type="SUPFAM" id="SSF53784">
    <property type="entry name" value="Phosphofructokinase"/>
    <property type="match status" value="2"/>
</dbReference>
<dbReference type="GO" id="GO:0005945">
    <property type="term" value="C:6-phosphofructokinase complex"/>
    <property type="evidence" value="ECO:0007669"/>
    <property type="project" value="TreeGrafter"/>
</dbReference>
<dbReference type="GO" id="GO:0016020">
    <property type="term" value="C:membrane"/>
    <property type="evidence" value="ECO:0007669"/>
    <property type="project" value="UniProtKB-SubCell"/>
</dbReference>
<feature type="transmembrane region" description="Helical" evidence="19">
    <location>
        <begin position="981"/>
        <end position="1004"/>
    </location>
</feature>
<accession>A0A8J2Q895</accession>
<comment type="cofactor">
    <cofactor evidence="1">
        <name>Mg(2+)</name>
        <dbReference type="ChEBI" id="CHEBI:18420"/>
    </cofactor>
</comment>
<dbReference type="PROSITE" id="PS00433">
    <property type="entry name" value="PHOSPHOFRUCTOKINASE"/>
    <property type="match status" value="2"/>
</dbReference>
<feature type="transmembrane region" description="Helical" evidence="19">
    <location>
        <begin position="1311"/>
        <end position="1329"/>
    </location>
</feature>
<dbReference type="PRINTS" id="PR00476">
    <property type="entry name" value="PHFRCTKINASE"/>
</dbReference>
<dbReference type="GO" id="GO:0016208">
    <property type="term" value="F:AMP binding"/>
    <property type="evidence" value="ECO:0007669"/>
    <property type="project" value="TreeGrafter"/>
</dbReference>
<gene>
    <name evidence="21" type="ORF">CJOHNSTONI_LOCUS6849</name>
</gene>
<keyword evidence="16 19" id="KW-0472">Membrane</keyword>
<feature type="transmembrane region" description="Helical" evidence="19">
    <location>
        <begin position="1380"/>
        <end position="1401"/>
    </location>
</feature>
<dbReference type="GO" id="GO:0006002">
    <property type="term" value="P:fructose 6-phosphate metabolic process"/>
    <property type="evidence" value="ECO:0007669"/>
    <property type="project" value="InterPro"/>
</dbReference>
<keyword evidence="15 19" id="KW-1133">Transmembrane helix</keyword>
<keyword evidence="11" id="KW-0547">Nucleotide-binding</keyword>
<dbReference type="SMART" id="SM00382">
    <property type="entry name" value="AAA"/>
    <property type="match status" value="2"/>
</dbReference>
<evidence type="ECO:0000256" key="13">
    <source>
        <dbReference type="ARBA" id="ARBA00022840"/>
    </source>
</evidence>
<proteinExistence type="predicted"/>
<evidence type="ECO:0000256" key="4">
    <source>
        <dbReference type="ARBA" id="ARBA00004679"/>
    </source>
</evidence>
<dbReference type="NCBIfam" id="TIGR02478">
    <property type="entry name" value="6PF1K_euk"/>
    <property type="match status" value="1"/>
</dbReference>
<feature type="transmembrane region" description="Helical" evidence="19">
    <location>
        <begin position="435"/>
        <end position="455"/>
    </location>
</feature>